<keyword evidence="2" id="KW-1185">Reference proteome</keyword>
<dbReference type="Proteomes" id="UP001161064">
    <property type="component" value="Unassembled WGS sequence"/>
</dbReference>
<accession>A0ABQ4PTT6</accession>
<dbReference type="RefSeq" id="WP_284358606.1">
    <property type="nucleotide sequence ID" value="NZ_BPFZ01000001.1"/>
</dbReference>
<gene>
    <name evidence="1" type="ORF">PsB1_0292</name>
</gene>
<protein>
    <submittedName>
        <fullName evidence="1">Uncharacterized protein</fullName>
    </submittedName>
</protein>
<dbReference type="EMBL" id="BPFZ01000001">
    <property type="protein sequence ID" value="GIU66138.1"/>
    <property type="molecule type" value="Genomic_DNA"/>
</dbReference>
<proteinExistence type="predicted"/>
<evidence type="ECO:0000313" key="2">
    <source>
        <dbReference type="Proteomes" id="UP001161064"/>
    </source>
</evidence>
<organism evidence="1 2">
    <name type="scientific">Candidatus Phycosocius spiralis</name>
    <dbReference type="NCBI Taxonomy" id="2815099"/>
    <lineage>
        <taxon>Bacteria</taxon>
        <taxon>Pseudomonadati</taxon>
        <taxon>Pseudomonadota</taxon>
        <taxon>Alphaproteobacteria</taxon>
        <taxon>Caulobacterales</taxon>
        <taxon>Caulobacterales incertae sedis</taxon>
        <taxon>Candidatus Phycosocius</taxon>
    </lineage>
</organism>
<sequence length="331" mass="36001">MIVRGWRVVGLQTEEGKALSVGPQDKLRSFLLGQVGAEKPQGQIVRIWGNEALNATHKRSELVPRSTNNGQLSLLYLGKITDLLYPPTNSVMVNYGGKSTLETLDHTASMAERLKSAQRSDAVLARPLQTTENIEVPETFEKKIGRNLAVADFANIPDGWGLIVIRIDGWSLKNGLSLGFGPFRGPKLRSKKGVIVNEIDFRRGPLSKGVGKDGSWLIRAVPPGEYRLSQMDVIPLNFCLGSPVFKLEKGQILYAGTFDLSATAMGPDLSMEPVQTLLVGSPFADRVQPASYVNGSTANCLGGVSIYAIEFPGAPFLEDYEWGSKAKKSLK</sequence>
<reference evidence="1" key="2">
    <citation type="journal article" date="2023" name="ISME Commun">
        <title>Characterization of a bloom-associated alphaproteobacterial lineage, 'Candidatus Phycosocius': insights into freshwater algal-bacterial interactions.</title>
        <authorList>
            <person name="Tanabe Y."/>
            <person name="Yamaguchi H."/>
            <person name="Yoshida M."/>
            <person name="Kai A."/>
            <person name="Okazaki Y."/>
        </authorList>
    </citation>
    <scope>NUCLEOTIDE SEQUENCE</scope>
    <source>
        <strain evidence="1">BOTRYCO-1</strain>
    </source>
</reference>
<comment type="caution">
    <text evidence="1">The sequence shown here is derived from an EMBL/GenBank/DDBJ whole genome shotgun (WGS) entry which is preliminary data.</text>
</comment>
<evidence type="ECO:0000313" key="1">
    <source>
        <dbReference type="EMBL" id="GIU66138.1"/>
    </source>
</evidence>
<name>A0ABQ4PTT6_9PROT</name>
<reference evidence="1" key="1">
    <citation type="submission" date="2021-05" db="EMBL/GenBank/DDBJ databases">
        <authorList>
            <person name="Tanabe Y."/>
        </authorList>
    </citation>
    <scope>NUCLEOTIDE SEQUENCE</scope>
    <source>
        <strain evidence="1">BOTRYCO-1</strain>
    </source>
</reference>